<evidence type="ECO:0000256" key="3">
    <source>
        <dbReference type="ARBA" id="ARBA00023163"/>
    </source>
</evidence>
<evidence type="ECO:0000256" key="2">
    <source>
        <dbReference type="ARBA" id="ARBA00023125"/>
    </source>
</evidence>
<protein>
    <submittedName>
        <fullName evidence="5">GntR family transcriptional regulator</fullName>
    </submittedName>
</protein>
<evidence type="ECO:0000313" key="5">
    <source>
        <dbReference type="EMBL" id="MTD58828.1"/>
    </source>
</evidence>
<dbReference type="GO" id="GO:0003677">
    <property type="term" value="F:DNA binding"/>
    <property type="evidence" value="ECO:0007669"/>
    <property type="project" value="UniProtKB-KW"/>
</dbReference>
<name>A0A6N7ZAW1_9PSEU</name>
<sequence length="87" mass="9769">MMPPPIGGSRRKPDDYPGYPYEWIADDIEARLVSGDLQHCLRLPLIEPSAYEYGVAITTYRRGLELLERRGLIVVVPGRGAFVISPQ</sequence>
<dbReference type="SUPFAM" id="SSF46785">
    <property type="entry name" value="Winged helix' DNA-binding domain"/>
    <property type="match status" value="1"/>
</dbReference>
<evidence type="ECO:0000313" key="6">
    <source>
        <dbReference type="Proteomes" id="UP000440096"/>
    </source>
</evidence>
<keyword evidence="6" id="KW-1185">Reference proteome</keyword>
<reference evidence="5 6" key="1">
    <citation type="submission" date="2019-11" db="EMBL/GenBank/DDBJ databases">
        <title>Draft genome of Amycolatopsis RM579.</title>
        <authorList>
            <person name="Duangmal K."/>
            <person name="Mingma R."/>
        </authorList>
    </citation>
    <scope>NUCLEOTIDE SEQUENCE [LARGE SCALE GENOMIC DNA]</scope>
    <source>
        <strain evidence="5 6">RM579</strain>
    </source>
</reference>
<dbReference type="Pfam" id="PF00392">
    <property type="entry name" value="GntR"/>
    <property type="match status" value="1"/>
</dbReference>
<dbReference type="Proteomes" id="UP000440096">
    <property type="component" value="Unassembled WGS sequence"/>
</dbReference>
<feature type="domain" description="HTH gntR-type" evidence="4">
    <location>
        <begin position="18"/>
        <end position="86"/>
    </location>
</feature>
<dbReference type="AlphaFoldDB" id="A0A6N7ZAW1"/>
<dbReference type="Gene3D" id="1.10.10.10">
    <property type="entry name" value="Winged helix-like DNA-binding domain superfamily/Winged helix DNA-binding domain"/>
    <property type="match status" value="1"/>
</dbReference>
<gene>
    <name evidence="5" type="ORF">GKO32_33335</name>
</gene>
<keyword evidence="2" id="KW-0238">DNA-binding</keyword>
<keyword evidence="3" id="KW-0804">Transcription</keyword>
<evidence type="ECO:0000259" key="4">
    <source>
        <dbReference type="PROSITE" id="PS50949"/>
    </source>
</evidence>
<dbReference type="InterPro" id="IPR036388">
    <property type="entry name" value="WH-like_DNA-bd_sf"/>
</dbReference>
<keyword evidence="1" id="KW-0805">Transcription regulation</keyword>
<dbReference type="OrthoDB" id="7363114at2"/>
<dbReference type="PROSITE" id="PS50949">
    <property type="entry name" value="HTH_GNTR"/>
    <property type="match status" value="1"/>
</dbReference>
<dbReference type="InterPro" id="IPR000524">
    <property type="entry name" value="Tscrpt_reg_HTH_GntR"/>
</dbReference>
<dbReference type="EMBL" id="WMBA01000078">
    <property type="protein sequence ID" value="MTD58828.1"/>
    <property type="molecule type" value="Genomic_DNA"/>
</dbReference>
<comment type="caution">
    <text evidence="5">The sequence shown here is derived from an EMBL/GenBank/DDBJ whole genome shotgun (WGS) entry which is preliminary data.</text>
</comment>
<dbReference type="SMART" id="SM00345">
    <property type="entry name" value="HTH_GNTR"/>
    <property type="match status" value="1"/>
</dbReference>
<dbReference type="InterPro" id="IPR036390">
    <property type="entry name" value="WH_DNA-bd_sf"/>
</dbReference>
<evidence type="ECO:0000256" key="1">
    <source>
        <dbReference type="ARBA" id="ARBA00023015"/>
    </source>
</evidence>
<accession>A0A6N7ZAW1</accession>
<dbReference type="GO" id="GO:0003700">
    <property type="term" value="F:DNA-binding transcription factor activity"/>
    <property type="evidence" value="ECO:0007669"/>
    <property type="project" value="InterPro"/>
</dbReference>
<organism evidence="5 6">
    <name type="scientific">Amycolatopsis pithecellobii</name>
    <dbReference type="NCBI Taxonomy" id="664692"/>
    <lineage>
        <taxon>Bacteria</taxon>
        <taxon>Bacillati</taxon>
        <taxon>Actinomycetota</taxon>
        <taxon>Actinomycetes</taxon>
        <taxon>Pseudonocardiales</taxon>
        <taxon>Pseudonocardiaceae</taxon>
        <taxon>Amycolatopsis</taxon>
    </lineage>
</organism>
<proteinExistence type="predicted"/>